<dbReference type="Proteomes" id="UP001626550">
    <property type="component" value="Unassembled WGS sequence"/>
</dbReference>
<dbReference type="InterPro" id="IPR032675">
    <property type="entry name" value="LRR_dom_sf"/>
</dbReference>
<organism evidence="2 3">
    <name type="scientific">Cichlidogyrus casuarinus</name>
    <dbReference type="NCBI Taxonomy" id="1844966"/>
    <lineage>
        <taxon>Eukaryota</taxon>
        <taxon>Metazoa</taxon>
        <taxon>Spiralia</taxon>
        <taxon>Lophotrochozoa</taxon>
        <taxon>Platyhelminthes</taxon>
        <taxon>Monogenea</taxon>
        <taxon>Monopisthocotylea</taxon>
        <taxon>Dactylogyridea</taxon>
        <taxon>Ancyrocephalidae</taxon>
        <taxon>Cichlidogyrus</taxon>
    </lineage>
</organism>
<accession>A0ABD2PWT1</accession>
<dbReference type="Pfam" id="PF13855">
    <property type="entry name" value="LRR_8"/>
    <property type="match status" value="1"/>
</dbReference>
<evidence type="ECO:0000313" key="3">
    <source>
        <dbReference type="Proteomes" id="UP001626550"/>
    </source>
</evidence>
<feature type="transmembrane region" description="Helical" evidence="1">
    <location>
        <begin position="290"/>
        <end position="316"/>
    </location>
</feature>
<name>A0ABD2PWT1_9PLAT</name>
<protein>
    <submittedName>
        <fullName evidence="2">Uncharacterized protein</fullName>
    </submittedName>
</protein>
<keyword evidence="3" id="KW-1185">Reference proteome</keyword>
<gene>
    <name evidence="2" type="ORF">Ciccas_009873</name>
</gene>
<proteinExistence type="predicted"/>
<dbReference type="InterPro" id="IPR001611">
    <property type="entry name" value="Leu-rich_rpt"/>
</dbReference>
<dbReference type="SUPFAM" id="SSF52058">
    <property type="entry name" value="L domain-like"/>
    <property type="match status" value="1"/>
</dbReference>
<keyword evidence="1" id="KW-1133">Transmembrane helix</keyword>
<evidence type="ECO:0000256" key="1">
    <source>
        <dbReference type="SAM" id="Phobius"/>
    </source>
</evidence>
<keyword evidence="1" id="KW-0812">Transmembrane</keyword>
<dbReference type="Gene3D" id="3.80.10.10">
    <property type="entry name" value="Ribonuclease Inhibitor"/>
    <property type="match status" value="1"/>
</dbReference>
<evidence type="ECO:0000313" key="2">
    <source>
        <dbReference type="EMBL" id="KAL3311548.1"/>
    </source>
</evidence>
<dbReference type="EMBL" id="JBJKFK010002153">
    <property type="protein sequence ID" value="KAL3311548.1"/>
    <property type="molecule type" value="Genomic_DNA"/>
</dbReference>
<sequence length="572" mass="65128">MTRLFIDFNQLIYYSLDVLSLTVQRCANSSIYWIPSLSHNISISKVAIQGCESISFPSFTSFYGFTELKELNLVDNHLDKLPYDWFYFSPNLEQIDLSRNKFEILPIYPNKIGAKSVKSIMAHNPIKCNNCRNSQLYNRGNFAGVSCSFPQSCKEDLSLHAYSTVSPEKANSVSKYTGSNVMLSCDANSTSVTSFAFGWLSKIGFVPDANWFVTTEFNQISYTLLVRPILRGSNLQIISNNVSSFIQMAYLRGFLSSDWFCLAHTTSGLYISQQAVNVAIKSTFPQVFNICLSVGFTVMFALLLIGIIGGTIRYLVETNCCSKRQPHYKYCGQKFVGVIPVPLYEDDLHVNQNASMENDTLSPFAATRNEMINFDNVPMEQNLTLPTIVDDQTLTEPNKTWFNADVKLVITDPNLVESYCEELDQLQKARLHPSYDYFYEKLHTFRVKVKEDAGKFIKVMLHEDSSRIQQAETNLPPNQQQFFTRFMNAQMVDRMKISITQFRDQLNNLTDLCSNAISLPMHSRLLFGQTIFVYTLRSASNVCTSSTVEQTQSKRERTNSAVQEVKVAEYFF</sequence>
<dbReference type="AlphaFoldDB" id="A0ABD2PWT1"/>
<comment type="caution">
    <text evidence="2">The sequence shown here is derived from an EMBL/GenBank/DDBJ whole genome shotgun (WGS) entry which is preliminary data.</text>
</comment>
<keyword evidence="1" id="KW-0472">Membrane</keyword>
<reference evidence="2 3" key="1">
    <citation type="submission" date="2024-11" db="EMBL/GenBank/DDBJ databases">
        <title>Adaptive evolution of stress response genes in parasites aligns with host niche diversity.</title>
        <authorList>
            <person name="Hahn C."/>
            <person name="Resl P."/>
        </authorList>
    </citation>
    <scope>NUCLEOTIDE SEQUENCE [LARGE SCALE GENOMIC DNA]</scope>
    <source>
        <strain evidence="2">EGGRZ-B1_66</strain>
        <tissue evidence="2">Body</tissue>
    </source>
</reference>